<dbReference type="AlphaFoldDB" id="A0AAV0Y986"/>
<dbReference type="Proteomes" id="UP001160148">
    <property type="component" value="Unassembled WGS sequence"/>
</dbReference>
<gene>
    <name evidence="1" type="ORF">MEUPH1_LOCUS30753</name>
</gene>
<protein>
    <submittedName>
        <fullName evidence="1">Uncharacterized protein</fullName>
    </submittedName>
</protein>
<proteinExistence type="predicted"/>
<accession>A0AAV0Y986</accession>
<dbReference type="EMBL" id="CARXXK010001782">
    <property type="protein sequence ID" value="CAI6377505.1"/>
    <property type="molecule type" value="Genomic_DNA"/>
</dbReference>
<reference evidence="1 2" key="1">
    <citation type="submission" date="2023-01" db="EMBL/GenBank/DDBJ databases">
        <authorList>
            <person name="Whitehead M."/>
        </authorList>
    </citation>
    <scope>NUCLEOTIDE SEQUENCE [LARGE SCALE GENOMIC DNA]</scope>
</reference>
<keyword evidence="2" id="KW-1185">Reference proteome</keyword>
<organism evidence="1 2">
    <name type="scientific">Macrosiphum euphorbiae</name>
    <name type="common">potato aphid</name>
    <dbReference type="NCBI Taxonomy" id="13131"/>
    <lineage>
        <taxon>Eukaryota</taxon>
        <taxon>Metazoa</taxon>
        <taxon>Ecdysozoa</taxon>
        <taxon>Arthropoda</taxon>
        <taxon>Hexapoda</taxon>
        <taxon>Insecta</taxon>
        <taxon>Pterygota</taxon>
        <taxon>Neoptera</taxon>
        <taxon>Paraneoptera</taxon>
        <taxon>Hemiptera</taxon>
        <taxon>Sternorrhyncha</taxon>
        <taxon>Aphidomorpha</taxon>
        <taxon>Aphidoidea</taxon>
        <taxon>Aphididae</taxon>
        <taxon>Macrosiphini</taxon>
        <taxon>Macrosiphum</taxon>
    </lineage>
</organism>
<comment type="caution">
    <text evidence="1">The sequence shown here is derived from an EMBL/GenBank/DDBJ whole genome shotgun (WGS) entry which is preliminary data.</text>
</comment>
<sequence>MNDANNKPLYKSISIDAVDEFEILNRTFTKIENDMNSKPLYKSIKVDIKELSPIKCQLLAKGRQRAHGKKLKQEIYWATAEKRVDDEMSADTKVEKLSFKDVRREDLL</sequence>
<evidence type="ECO:0000313" key="2">
    <source>
        <dbReference type="Proteomes" id="UP001160148"/>
    </source>
</evidence>
<name>A0AAV0Y986_9HEMI</name>
<evidence type="ECO:0000313" key="1">
    <source>
        <dbReference type="EMBL" id="CAI6377505.1"/>
    </source>
</evidence>